<protein>
    <submittedName>
        <fullName evidence="5">Nuclear transcription factor Y subunit B-5</fullName>
    </submittedName>
</protein>
<dbReference type="EMBL" id="KZ501990">
    <property type="protein sequence ID" value="PKU85174.1"/>
    <property type="molecule type" value="Genomic_DNA"/>
</dbReference>
<organism evidence="5 6">
    <name type="scientific">Dendrobium catenatum</name>
    <dbReference type="NCBI Taxonomy" id="906689"/>
    <lineage>
        <taxon>Eukaryota</taxon>
        <taxon>Viridiplantae</taxon>
        <taxon>Streptophyta</taxon>
        <taxon>Embryophyta</taxon>
        <taxon>Tracheophyta</taxon>
        <taxon>Spermatophyta</taxon>
        <taxon>Magnoliopsida</taxon>
        <taxon>Liliopsida</taxon>
        <taxon>Asparagales</taxon>
        <taxon>Orchidaceae</taxon>
        <taxon>Epidendroideae</taxon>
        <taxon>Malaxideae</taxon>
        <taxon>Dendrobiinae</taxon>
        <taxon>Dendrobium</taxon>
    </lineage>
</organism>
<reference evidence="5 6" key="2">
    <citation type="journal article" date="2017" name="Nature">
        <title>The Apostasia genome and the evolution of orchids.</title>
        <authorList>
            <person name="Zhang G.Q."/>
            <person name="Liu K.W."/>
            <person name="Li Z."/>
            <person name="Lohaus R."/>
            <person name="Hsiao Y.Y."/>
            <person name="Niu S.C."/>
            <person name="Wang J.Y."/>
            <person name="Lin Y.C."/>
            <person name="Xu Q."/>
            <person name="Chen L.J."/>
            <person name="Yoshida K."/>
            <person name="Fujiwara S."/>
            <person name="Wang Z.W."/>
            <person name="Zhang Y.Q."/>
            <person name="Mitsuda N."/>
            <person name="Wang M."/>
            <person name="Liu G.H."/>
            <person name="Pecoraro L."/>
            <person name="Huang H.X."/>
            <person name="Xiao X.J."/>
            <person name="Lin M."/>
            <person name="Wu X.Y."/>
            <person name="Wu W.L."/>
            <person name="Chen Y.Y."/>
            <person name="Chang S.B."/>
            <person name="Sakamoto S."/>
            <person name="Ohme-Takagi M."/>
            <person name="Yagi M."/>
            <person name="Zeng S.J."/>
            <person name="Shen C.Y."/>
            <person name="Yeh C.M."/>
            <person name="Luo Y.B."/>
            <person name="Tsai W.C."/>
            <person name="Van de Peer Y."/>
            <person name="Liu Z.J."/>
        </authorList>
    </citation>
    <scope>NUCLEOTIDE SEQUENCE [LARGE SCALE GENOMIC DNA]</scope>
    <source>
        <tissue evidence="5">The whole plant</tissue>
    </source>
</reference>
<dbReference type="GO" id="GO:0046982">
    <property type="term" value="F:protein heterodimerization activity"/>
    <property type="evidence" value="ECO:0007669"/>
    <property type="project" value="InterPro"/>
</dbReference>
<dbReference type="InterPro" id="IPR027113">
    <property type="entry name" value="Transc_fact_NFYB/HAP3"/>
</dbReference>
<dbReference type="InterPro" id="IPR003958">
    <property type="entry name" value="CBFA_NFYB_domain"/>
</dbReference>
<dbReference type="InterPro" id="IPR009072">
    <property type="entry name" value="Histone-fold"/>
</dbReference>
<gene>
    <name evidence="5" type="primary">NFYB5</name>
    <name evidence="5" type="ORF">MA16_Dca023535</name>
</gene>
<dbReference type="Pfam" id="PF00808">
    <property type="entry name" value="CBFD_NFYB_HMF"/>
    <property type="match status" value="1"/>
</dbReference>
<evidence type="ECO:0000313" key="5">
    <source>
        <dbReference type="EMBL" id="PKU85174.1"/>
    </source>
</evidence>
<dbReference type="AlphaFoldDB" id="A0A2I0XBB5"/>
<dbReference type="Proteomes" id="UP000233837">
    <property type="component" value="Unassembled WGS sequence"/>
</dbReference>
<dbReference type="CDD" id="cd22907">
    <property type="entry name" value="HFD_NFYB"/>
    <property type="match status" value="1"/>
</dbReference>
<evidence type="ECO:0000256" key="1">
    <source>
        <dbReference type="ARBA" id="ARBA00009053"/>
    </source>
</evidence>
<name>A0A2I0XBB5_9ASPA</name>
<dbReference type="GO" id="GO:0000978">
    <property type="term" value="F:RNA polymerase II cis-regulatory region sequence-specific DNA binding"/>
    <property type="evidence" value="ECO:0007669"/>
    <property type="project" value="TreeGrafter"/>
</dbReference>
<accession>A0A2I0XBB5</accession>
<dbReference type="Gene3D" id="1.10.20.10">
    <property type="entry name" value="Histone, subunit A"/>
    <property type="match status" value="1"/>
</dbReference>
<dbReference type="PANTHER" id="PTHR11064:SF149">
    <property type="entry name" value="OS01G0935100 PROTEIN"/>
    <property type="match status" value="1"/>
</dbReference>
<evidence type="ECO:0000256" key="2">
    <source>
        <dbReference type="ARBA" id="ARBA00023015"/>
    </source>
</evidence>
<dbReference type="OrthoDB" id="386949at2759"/>
<dbReference type="GO" id="GO:0016602">
    <property type="term" value="C:CCAAT-binding factor complex"/>
    <property type="evidence" value="ECO:0007669"/>
    <property type="project" value="InterPro"/>
</dbReference>
<reference evidence="5 6" key="1">
    <citation type="journal article" date="2016" name="Sci. Rep.">
        <title>The Dendrobium catenatum Lindl. genome sequence provides insights into polysaccharide synthase, floral development and adaptive evolution.</title>
        <authorList>
            <person name="Zhang G.Q."/>
            <person name="Xu Q."/>
            <person name="Bian C."/>
            <person name="Tsai W.C."/>
            <person name="Yeh C.M."/>
            <person name="Liu K.W."/>
            <person name="Yoshida K."/>
            <person name="Zhang L.S."/>
            <person name="Chang S.B."/>
            <person name="Chen F."/>
            <person name="Shi Y."/>
            <person name="Su Y.Y."/>
            <person name="Zhang Y.Q."/>
            <person name="Chen L.J."/>
            <person name="Yin Y."/>
            <person name="Lin M."/>
            <person name="Huang H."/>
            <person name="Deng H."/>
            <person name="Wang Z.W."/>
            <person name="Zhu S.L."/>
            <person name="Zhao X."/>
            <person name="Deng C."/>
            <person name="Niu S.C."/>
            <person name="Huang J."/>
            <person name="Wang M."/>
            <person name="Liu G.H."/>
            <person name="Yang H.J."/>
            <person name="Xiao X.J."/>
            <person name="Hsiao Y.Y."/>
            <person name="Wu W.L."/>
            <person name="Chen Y.Y."/>
            <person name="Mitsuda N."/>
            <person name="Ohme-Takagi M."/>
            <person name="Luo Y.B."/>
            <person name="Van de Peer Y."/>
            <person name="Liu Z.J."/>
        </authorList>
    </citation>
    <scope>NUCLEOTIDE SEQUENCE [LARGE SCALE GENOMIC DNA]</scope>
    <source>
        <tissue evidence="5">The whole plant</tissue>
    </source>
</reference>
<comment type="similarity">
    <text evidence="1">Belongs to the NFYB/HAP3 subunit family.</text>
</comment>
<dbReference type="STRING" id="906689.A0A2I0XBB5"/>
<evidence type="ECO:0000256" key="3">
    <source>
        <dbReference type="ARBA" id="ARBA00023163"/>
    </source>
</evidence>
<keyword evidence="6" id="KW-1185">Reference proteome</keyword>
<dbReference type="GO" id="GO:0001228">
    <property type="term" value="F:DNA-binding transcription activator activity, RNA polymerase II-specific"/>
    <property type="evidence" value="ECO:0007669"/>
    <property type="project" value="InterPro"/>
</dbReference>
<sequence>MHQNSVIFVSTSSRKKMNEIQESNITMPAKVKRRSNVQDFLLPTANIGRIMKVALPPNAKISKEAKETMQDCASEFICFITGEASVKCRMENRQTLCGDDVCHAMKSLGLDEYAIATERYLQKYREHYKKPEALKNTTPNQIDVRDQLSVYSRSNQQR</sequence>
<keyword evidence="2" id="KW-0805">Transcription regulation</keyword>
<dbReference type="PANTHER" id="PTHR11064">
    <property type="entry name" value="CCAAT-BINDING TRANSCRIPTION FACTOR-RELATED"/>
    <property type="match status" value="1"/>
</dbReference>
<dbReference type="SUPFAM" id="SSF47113">
    <property type="entry name" value="Histone-fold"/>
    <property type="match status" value="1"/>
</dbReference>
<evidence type="ECO:0000313" key="6">
    <source>
        <dbReference type="Proteomes" id="UP000233837"/>
    </source>
</evidence>
<dbReference type="PRINTS" id="PR00615">
    <property type="entry name" value="CCAATSUBUNTA"/>
</dbReference>
<proteinExistence type="inferred from homology"/>
<evidence type="ECO:0000259" key="4">
    <source>
        <dbReference type="Pfam" id="PF00808"/>
    </source>
</evidence>
<feature type="domain" description="Transcription factor CBF/NF-Y/archaeal histone" evidence="4">
    <location>
        <begin position="42"/>
        <end position="105"/>
    </location>
</feature>
<keyword evidence="3" id="KW-0804">Transcription</keyword>